<organism evidence="9 10">
    <name type="scientific">Criibacterium bergeronii</name>
    <dbReference type="NCBI Taxonomy" id="1871336"/>
    <lineage>
        <taxon>Bacteria</taxon>
        <taxon>Bacillati</taxon>
        <taxon>Bacillota</taxon>
        <taxon>Clostridia</taxon>
        <taxon>Peptostreptococcales</taxon>
        <taxon>Filifactoraceae</taxon>
        <taxon>Criibacterium</taxon>
    </lineage>
</organism>
<dbReference type="PANTHER" id="PTHR43214">
    <property type="entry name" value="TWO-COMPONENT RESPONSE REGULATOR"/>
    <property type="match status" value="1"/>
</dbReference>
<feature type="domain" description="HTH luxR-type" evidence="7">
    <location>
        <begin position="137"/>
        <end position="202"/>
    </location>
</feature>
<dbReference type="CDD" id="cd06170">
    <property type="entry name" value="LuxR_C_like"/>
    <property type="match status" value="1"/>
</dbReference>
<dbReference type="InterPro" id="IPR001789">
    <property type="entry name" value="Sig_transdc_resp-reg_receiver"/>
</dbReference>
<dbReference type="Pfam" id="PF00072">
    <property type="entry name" value="Response_reg"/>
    <property type="match status" value="1"/>
</dbReference>
<dbReference type="SMART" id="SM00448">
    <property type="entry name" value="REC"/>
    <property type="match status" value="1"/>
</dbReference>
<evidence type="ECO:0000259" key="8">
    <source>
        <dbReference type="PROSITE" id="PS50110"/>
    </source>
</evidence>
<dbReference type="Pfam" id="PF00196">
    <property type="entry name" value="GerE"/>
    <property type="match status" value="1"/>
</dbReference>
<dbReference type="Proteomes" id="UP000093352">
    <property type="component" value="Unassembled WGS sequence"/>
</dbReference>
<keyword evidence="2" id="KW-0805">Transcription regulation</keyword>
<dbReference type="InterPro" id="IPR016032">
    <property type="entry name" value="Sig_transdc_resp-reg_C-effctor"/>
</dbReference>
<feature type="domain" description="Response regulatory" evidence="8">
    <location>
        <begin position="3"/>
        <end position="121"/>
    </location>
</feature>
<dbReference type="STRING" id="1871336.BBG48_08015"/>
<evidence type="ECO:0000256" key="5">
    <source>
        <dbReference type="ARBA" id="ARBA00024867"/>
    </source>
</evidence>
<reference evidence="9 10" key="1">
    <citation type="journal article" date="2016" name="Genome Announc.">
        <title>Draft Genome Sequence of Criibacterium bergeronii gen. nov., sp. nov., Strain CCRI-22567T, Isolated from a Vaginal Sample from a Woman with Bacterial Vaginosis.</title>
        <authorList>
            <person name="Maheux A.F."/>
            <person name="Berube E."/>
            <person name="Boudreau D.K."/>
            <person name="Raymond F."/>
            <person name="Corbeil J."/>
            <person name="Roy P.H."/>
            <person name="Boissinot M."/>
            <person name="Omar R.F."/>
        </authorList>
    </citation>
    <scope>NUCLEOTIDE SEQUENCE [LARGE SCALE GENOMIC DNA]</scope>
    <source>
        <strain evidence="9 10">CCRI-22567</strain>
    </source>
</reference>
<dbReference type="AlphaFoldDB" id="A0A371IJE0"/>
<dbReference type="InterPro" id="IPR036388">
    <property type="entry name" value="WH-like_DNA-bd_sf"/>
</dbReference>
<dbReference type="GO" id="GO:0003677">
    <property type="term" value="F:DNA binding"/>
    <property type="evidence" value="ECO:0007669"/>
    <property type="project" value="UniProtKB-KW"/>
</dbReference>
<dbReference type="InterPro" id="IPR000792">
    <property type="entry name" value="Tscrpt_reg_LuxR_C"/>
</dbReference>
<proteinExistence type="predicted"/>
<sequence length="215" mass="24411">MYNVLIVDDERNIQSAYIHDIKENLSGYEVLGTLSSAEDAFVFCDVKKVDLILMDINTKGDKNGIEATLKLKEKFPNTKIIITTSYIDIRMFALAESAGAESFWLKDFSKISLSEVIQRTMNGEHIYPEKIPDIQIGNANLSEFTPTELRVLYLLLQYVSVKKIASHMNVQESTIKSHILHMCQKVGCDNKAELAIWAVSAKVYIPNKNRYDENL</sequence>
<evidence type="ECO:0000313" key="9">
    <source>
        <dbReference type="EMBL" id="RDY20591.1"/>
    </source>
</evidence>
<dbReference type="PANTHER" id="PTHR43214:SF44">
    <property type="entry name" value="TWO-COMPONENT RESPONSE REGULATOR"/>
    <property type="match status" value="1"/>
</dbReference>
<dbReference type="RefSeq" id="WP_068912034.1">
    <property type="nucleotide sequence ID" value="NZ_MBEW02000027.1"/>
</dbReference>
<dbReference type="GO" id="GO:0006355">
    <property type="term" value="P:regulation of DNA-templated transcription"/>
    <property type="evidence" value="ECO:0007669"/>
    <property type="project" value="InterPro"/>
</dbReference>
<accession>A0A371IJE0</accession>
<keyword evidence="3 9" id="KW-0238">DNA-binding</keyword>
<dbReference type="GO" id="GO:0000160">
    <property type="term" value="P:phosphorelay signal transduction system"/>
    <property type="evidence" value="ECO:0007669"/>
    <property type="project" value="InterPro"/>
</dbReference>
<comment type="function">
    <text evidence="5">May play the central regulatory role in sporulation. It may be an element of the effector pathway responsible for the activation of sporulation genes in response to nutritional stress. Spo0A may act in concert with spo0H (a sigma factor) to control the expression of some genes that are critical to the sporulation process.</text>
</comment>
<evidence type="ECO:0000256" key="6">
    <source>
        <dbReference type="PROSITE-ProRule" id="PRU00169"/>
    </source>
</evidence>
<comment type="caution">
    <text evidence="9">The sequence shown here is derived from an EMBL/GenBank/DDBJ whole genome shotgun (WGS) entry which is preliminary data.</text>
</comment>
<dbReference type="Gene3D" id="3.40.50.2300">
    <property type="match status" value="1"/>
</dbReference>
<name>A0A371IJE0_9FIRM</name>
<dbReference type="SMART" id="SM00421">
    <property type="entry name" value="HTH_LUXR"/>
    <property type="match status" value="1"/>
</dbReference>
<dbReference type="SUPFAM" id="SSF46894">
    <property type="entry name" value="C-terminal effector domain of the bipartite response regulators"/>
    <property type="match status" value="1"/>
</dbReference>
<dbReference type="Gene3D" id="1.10.10.10">
    <property type="entry name" value="Winged helix-like DNA-binding domain superfamily/Winged helix DNA-binding domain"/>
    <property type="match status" value="1"/>
</dbReference>
<evidence type="ECO:0000256" key="3">
    <source>
        <dbReference type="ARBA" id="ARBA00023125"/>
    </source>
</evidence>
<dbReference type="SUPFAM" id="SSF52172">
    <property type="entry name" value="CheY-like"/>
    <property type="match status" value="1"/>
</dbReference>
<evidence type="ECO:0000256" key="1">
    <source>
        <dbReference type="ARBA" id="ARBA00018672"/>
    </source>
</evidence>
<keyword evidence="4" id="KW-0804">Transcription</keyword>
<dbReference type="PROSITE" id="PS50043">
    <property type="entry name" value="HTH_LUXR_2"/>
    <property type="match status" value="1"/>
</dbReference>
<dbReference type="PROSITE" id="PS50110">
    <property type="entry name" value="RESPONSE_REGULATORY"/>
    <property type="match status" value="1"/>
</dbReference>
<feature type="modified residue" description="4-aspartylphosphate" evidence="6">
    <location>
        <position position="55"/>
    </location>
</feature>
<evidence type="ECO:0000256" key="4">
    <source>
        <dbReference type="ARBA" id="ARBA00023163"/>
    </source>
</evidence>
<keyword evidence="10" id="KW-1185">Reference proteome</keyword>
<gene>
    <name evidence="9" type="ORF">BBG48_009250</name>
</gene>
<dbReference type="InterPro" id="IPR011006">
    <property type="entry name" value="CheY-like_superfamily"/>
</dbReference>
<evidence type="ECO:0000313" key="10">
    <source>
        <dbReference type="Proteomes" id="UP000093352"/>
    </source>
</evidence>
<evidence type="ECO:0000256" key="2">
    <source>
        <dbReference type="ARBA" id="ARBA00023015"/>
    </source>
</evidence>
<keyword evidence="6" id="KW-0597">Phosphoprotein</keyword>
<dbReference type="InterPro" id="IPR039420">
    <property type="entry name" value="WalR-like"/>
</dbReference>
<dbReference type="EMBL" id="MBEW02000027">
    <property type="protein sequence ID" value="RDY20591.1"/>
    <property type="molecule type" value="Genomic_DNA"/>
</dbReference>
<protein>
    <recommendedName>
        <fullName evidence="1">Stage 0 sporulation protein A homolog</fullName>
    </recommendedName>
</protein>
<evidence type="ECO:0000259" key="7">
    <source>
        <dbReference type="PROSITE" id="PS50043"/>
    </source>
</evidence>